<reference evidence="13" key="1">
    <citation type="submission" date="2019-03" db="EMBL/GenBank/DDBJ databases">
        <title>Metabolic reconstructions from genomes of highly enriched 'Candidatus Accumulibacter' and 'Candidatus Competibacter' bioreactor populations.</title>
        <authorList>
            <person name="Annavajhala M.K."/>
            <person name="Welles L."/>
            <person name="Abbas B."/>
            <person name="Sorokin D."/>
            <person name="Park H."/>
            <person name="Van Loosdrecht M."/>
            <person name="Chandran K."/>
        </authorList>
    </citation>
    <scope>NUCLEOTIDE SEQUENCE</scope>
    <source>
        <strain evidence="13">SBR_L</strain>
    </source>
</reference>
<evidence type="ECO:0000313" key="13">
    <source>
        <dbReference type="EMBL" id="NMQ07043.1"/>
    </source>
</evidence>
<comment type="subcellular location">
    <subcellularLocation>
        <location evidence="1">Cell membrane</location>
        <topology evidence="1">Multi-pass membrane protein</topology>
    </subcellularLocation>
</comment>
<dbReference type="InterPro" id="IPR037185">
    <property type="entry name" value="EmrE-like"/>
</dbReference>
<keyword evidence="10 11" id="KW-0472">Membrane</keyword>
<evidence type="ECO:0000256" key="7">
    <source>
        <dbReference type="ARBA" id="ARBA00022985"/>
    </source>
</evidence>
<evidence type="ECO:0000256" key="8">
    <source>
        <dbReference type="ARBA" id="ARBA00022989"/>
    </source>
</evidence>
<keyword evidence="6 11" id="KW-0812">Transmembrane</keyword>
<keyword evidence="9" id="KW-0443">Lipid metabolism</keyword>
<accession>A0ABX1TBI5</accession>
<dbReference type="PANTHER" id="PTHR30561:SF9">
    <property type="entry name" value="4-AMINO-4-DEOXY-L-ARABINOSE-PHOSPHOUNDECAPRENOL FLIPPASE SUBUNIT ARNF-RELATED"/>
    <property type="match status" value="1"/>
</dbReference>
<keyword evidence="5" id="KW-0441">Lipid A biosynthesis</keyword>
<proteinExistence type="predicted"/>
<feature type="transmembrane region" description="Helical" evidence="11">
    <location>
        <begin position="72"/>
        <end position="89"/>
    </location>
</feature>
<keyword evidence="2" id="KW-1003">Cell membrane</keyword>
<evidence type="ECO:0000256" key="6">
    <source>
        <dbReference type="ARBA" id="ARBA00022692"/>
    </source>
</evidence>
<evidence type="ECO:0000256" key="5">
    <source>
        <dbReference type="ARBA" id="ARBA00022556"/>
    </source>
</evidence>
<evidence type="ECO:0000256" key="3">
    <source>
        <dbReference type="ARBA" id="ARBA00022516"/>
    </source>
</evidence>
<evidence type="ECO:0000313" key="14">
    <source>
        <dbReference type="Proteomes" id="UP000886469"/>
    </source>
</evidence>
<evidence type="ECO:0000256" key="1">
    <source>
        <dbReference type="ARBA" id="ARBA00004651"/>
    </source>
</evidence>
<evidence type="ECO:0000256" key="4">
    <source>
        <dbReference type="ARBA" id="ARBA00022519"/>
    </source>
</evidence>
<dbReference type="InterPro" id="IPR000620">
    <property type="entry name" value="EamA_dom"/>
</dbReference>
<dbReference type="Proteomes" id="UP000886469">
    <property type="component" value="Unassembled WGS sequence"/>
</dbReference>
<feature type="domain" description="EamA" evidence="12">
    <location>
        <begin position="21"/>
        <end position="89"/>
    </location>
</feature>
<dbReference type="Pfam" id="PF00892">
    <property type="entry name" value="EamA"/>
    <property type="match status" value="1"/>
</dbReference>
<evidence type="ECO:0000256" key="2">
    <source>
        <dbReference type="ARBA" id="ARBA00022475"/>
    </source>
</evidence>
<keyword evidence="7" id="KW-0448">Lipopolysaccharide biosynthesis</keyword>
<dbReference type="SUPFAM" id="SSF103481">
    <property type="entry name" value="Multidrug resistance efflux transporter EmrE"/>
    <property type="match status" value="1"/>
</dbReference>
<dbReference type="PANTHER" id="PTHR30561">
    <property type="entry name" value="SMR FAMILY PROTON-DEPENDENT DRUG EFFLUX TRANSPORTER SUGE"/>
    <property type="match status" value="1"/>
</dbReference>
<dbReference type="InterPro" id="IPR000390">
    <property type="entry name" value="Small_drug/metabolite_transptr"/>
</dbReference>
<keyword evidence="3" id="KW-0444">Lipid biosynthesis</keyword>
<feature type="transmembrane region" description="Helical" evidence="11">
    <location>
        <begin position="46"/>
        <end position="66"/>
    </location>
</feature>
<keyword evidence="4" id="KW-0997">Cell inner membrane</keyword>
<evidence type="ECO:0000259" key="12">
    <source>
        <dbReference type="Pfam" id="PF00892"/>
    </source>
</evidence>
<evidence type="ECO:0000256" key="10">
    <source>
        <dbReference type="ARBA" id="ARBA00023136"/>
    </source>
</evidence>
<evidence type="ECO:0000256" key="9">
    <source>
        <dbReference type="ARBA" id="ARBA00023098"/>
    </source>
</evidence>
<comment type="caution">
    <text evidence="13">The sequence shown here is derived from an EMBL/GenBank/DDBJ whole genome shotgun (WGS) entry which is preliminary data.</text>
</comment>
<keyword evidence="8 11" id="KW-1133">Transmembrane helix</keyword>
<dbReference type="EMBL" id="SPMX01000061">
    <property type="protein sequence ID" value="NMQ07043.1"/>
    <property type="molecule type" value="Genomic_DNA"/>
</dbReference>
<gene>
    <name evidence="13" type="ORF">E4Q08_18240</name>
</gene>
<keyword evidence="14" id="KW-1185">Reference proteome</keyword>
<dbReference type="Gene3D" id="1.10.3730.20">
    <property type="match status" value="1"/>
</dbReference>
<protein>
    <recommendedName>
        <fullName evidence="12">EamA domain-containing protein</fullName>
    </recommendedName>
</protein>
<evidence type="ECO:0000256" key="11">
    <source>
        <dbReference type="SAM" id="Phobius"/>
    </source>
</evidence>
<sequence length="92" mass="9964">MLFKVGATGRESLESFFNHWILSGLALYGLGTLLWIFALSRLPLTVVYPFTALTFVLVYLGGVLVLGEQTSLRAVSGVLLVMLGLYLISSAP</sequence>
<organism evidence="13 14">
    <name type="scientific">Candidatus Accumulibacter contiguus</name>
    <dbReference type="NCBI Taxonomy" id="2954381"/>
    <lineage>
        <taxon>Bacteria</taxon>
        <taxon>Pseudomonadati</taxon>
        <taxon>Pseudomonadota</taxon>
        <taxon>Betaproteobacteria</taxon>
        <taxon>Candidatus Accumulibacter</taxon>
    </lineage>
</organism>
<feature type="transmembrane region" description="Helical" evidence="11">
    <location>
        <begin position="20"/>
        <end position="39"/>
    </location>
</feature>
<name>A0ABX1TBI5_9PROT</name>